<feature type="domain" description="L1 transposable element dsRBD-like" evidence="4">
    <location>
        <begin position="125"/>
        <end position="189"/>
    </location>
</feature>
<name>A0A8D0SK14_PIG</name>
<evidence type="ECO:0000256" key="1">
    <source>
        <dbReference type="ARBA" id="ARBA00061640"/>
    </source>
</evidence>
<dbReference type="AlphaFoldDB" id="A0A8D0SK14"/>
<dbReference type="Gene3D" id="3.30.250.20">
    <property type="entry name" value="L1 transposable element, C-terminal domain"/>
    <property type="match status" value="1"/>
</dbReference>
<accession>A0A8D0SK14</accession>
<proteinExistence type="inferred from homology"/>
<dbReference type="PANTHER" id="PTHR11505">
    <property type="entry name" value="L1 TRANSPOSABLE ELEMENT-RELATED"/>
    <property type="match status" value="1"/>
</dbReference>
<evidence type="ECO:0000313" key="6">
    <source>
        <dbReference type="Proteomes" id="UP000694727"/>
    </source>
</evidence>
<dbReference type="InterPro" id="IPR035300">
    <property type="entry name" value="L1_dsRBD"/>
</dbReference>
<dbReference type="SMR" id="A0A8D0SK14"/>
<evidence type="ECO:0000256" key="2">
    <source>
        <dbReference type="SAM" id="MobiDB-lite"/>
    </source>
</evidence>
<feature type="compositionally biased region" description="Basic residues" evidence="2">
    <location>
        <begin position="197"/>
        <end position="206"/>
    </location>
</feature>
<dbReference type="FunFam" id="3.30.70.1820:FF:000002">
    <property type="entry name" value="LINE-1 retrotransposable element ORF1 protein"/>
    <property type="match status" value="1"/>
</dbReference>
<reference evidence="5" key="1">
    <citation type="submission" date="2025-08" db="UniProtKB">
        <authorList>
            <consortium name="Ensembl"/>
        </authorList>
    </citation>
    <scope>IDENTIFICATION</scope>
</reference>
<dbReference type="Proteomes" id="UP000694727">
    <property type="component" value="Unplaced"/>
</dbReference>
<dbReference type="InterPro" id="IPR042566">
    <property type="entry name" value="L1_C"/>
</dbReference>
<dbReference type="Pfam" id="PF02994">
    <property type="entry name" value="Transposase_22"/>
    <property type="match status" value="1"/>
</dbReference>
<dbReference type="Pfam" id="PF17490">
    <property type="entry name" value="Tnp_22_dsRBD"/>
    <property type="match status" value="1"/>
</dbReference>
<dbReference type="Gene3D" id="1.20.5.390">
    <property type="entry name" value="L1 transposable element, trimerization domain"/>
    <property type="match status" value="1"/>
</dbReference>
<organism evidence="5 6">
    <name type="scientific">Sus scrofa</name>
    <name type="common">Pig</name>
    <dbReference type="NCBI Taxonomy" id="9823"/>
    <lineage>
        <taxon>Eukaryota</taxon>
        <taxon>Metazoa</taxon>
        <taxon>Chordata</taxon>
        <taxon>Craniata</taxon>
        <taxon>Vertebrata</taxon>
        <taxon>Euteleostomi</taxon>
        <taxon>Mammalia</taxon>
        <taxon>Eutheria</taxon>
        <taxon>Laurasiatheria</taxon>
        <taxon>Artiodactyla</taxon>
        <taxon>Suina</taxon>
        <taxon>Suidae</taxon>
        <taxon>Sus</taxon>
    </lineage>
</organism>
<dbReference type="Gene3D" id="3.30.70.1820">
    <property type="entry name" value="L1 transposable element, RRM domain"/>
    <property type="match status" value="1"/>
</dbReference>
<evidence type="ECO:0000259" key="4">
    <source>
        <dbReference type="Pfam" id="PF17490"/>
    </source>
</evidence>
<feature type="region of interest" description="Disordered" evidence="2">
    <location>
        <begin position="197"/>
        <end position="217"/>
    </location>
</feature>
<evidence type="ECO:0000259" key="3">
    <source>
        <dbReference type="Pfam" id="PF02994"/>
    </source>
</evidence>
<feature type="domain" description="L1 transposable element RRM" evidence="3">
    <location>
        <begin position="27"/>
        <end position="122"/>
    </location>
</feature>
<dbReference type="InterPro" id="IPR043636">
    <property type="entry name" value="L1_RRM_dom"/>
</dbReference>
<evidence type="ECO:0008006" key="7">
    <source>
        <dbReference type="Google" id="ProtNLM"/>
    </source>
</evidence>
<evidence type="ECO:0000313" key="5">
    <source>
        <dbReference type="Ensembl" id="ENSSSCP00025029853.1"/>
    </source>
</evidence>
<comment type="similarity">
    <text evidence="1">Belongs to the transposase 22 family.</text>
</comment>
<dbReference type="InterPro" id="IPR004244">
    <property type="entry name" value="Transposase_22"/>
</dbReference>
<protein>
    <recommendedName>
        <fullName evidence="7">L1 transposable element RRM domain-containing protein</fullName>
    </recommendedName>
</protein>
<sequence length="217" mass="26064">MDAEQKREKRLKTNEESLRELWDNVKRTNIHIIGVPEEEREKEREKIFQEIIAKNFPNMGKESLTQIQEAQRVPYKINPRMNTPRHILIKLTKIKHKEKILKAAREKKQITYKGTPISLSTDFSAETLQARKEWHDILNVMKRKNLQPRLLYPARLSFRFEGEIKTFTDKQKLREFSNTKPALQQILKELLRVEKNKRRTKEKRAAKPNPKQFIKWQ</sequence>
<dbReference type="Ensembl" id="ENSSSCT00025069330.1">
    <property type="protein sequence ID" value="ENSSSCP00025029853.1"/>
    <property type="gene ID" value="ENSSSCG00025050795.1"/>
</dbReference>